<dbReference type="SUPFAM" id="SSF52540">
    <property type="entry name" value="P-loop containing nucleoside triphosphate hydrolases"/>
    <property type="match status" value="1"/>
</dbReference>
<dbReference type="InterPro" id="IPR027417">
    <property type="entry name" value="P-loop_NTPase"/>
</dbReference>
<dbReference type="Gene3D" id="3.40.50.300">
    <property type="entry name" value="P-loop containing nucleotide triphosphate hydrolases"/>
    <property type="match status" value="1"/>
</dbReference>
<keyword evidence="2" id="KW-1185">Reference proteome</keyword>
<sequence length="303" mass="34893">MDNLFHFVGVPPQPIPDDILKQNFQITKDRKDVKAHASNEVPAELKAELAPKLEEHYRDMVANNKKVMRRFERLLGAEGGGAGATPKIKVYGERNCGTNFLQTLLQQNVEAECLPMEYGDGWKHGFPDKRHVPKSARANSTFIIIVRDLNDWLHSTFKRPYHMQPHDDFDTFVTAKIVPREDRMDHPVHSDAREKDATLLELFERKFAAWKELFAKERCVLVNLKYVQEAPEEFLGELCERMGIREKPAFTPVEKHTKTNTAFKPEEEGKEGQEEHALLSTQYKELADEIKQLRMITNVPTTA</sequence>
<reference evidence="1 2" key="1">
    <citation type="journal article" date="2023" name="Commun. Biol.">
        <title>Genome analysis of Parmales, the sister group of diatoms, reveals the evolutionary specialization of diatoms from phago-mixotrophs to photoautotrophs.</title>
        <authorList>
            <person name="Ban H."/>
            <person name="Sato S."/>
            <person name="Yoshikawa S."/>
            <person name="Yamada K."/>
            <person name="Nakamura Y."/>
            <person name="Ichinomiya M."/>
            <person name="Sato N."/>
            <person name="Blanc-Mathieu R."/>
            <person name="Endo H."/>
            <person name="Kuwata A."/>
            <person name="Ogata H."/>
        </authorList>
    </citation>
    <scope>NUCLEOTIDE SEQUENCE [LARGE SCALE GENOMIC DNA]</scope>
</reference>
<evidence type="ECO:0008006" key="3">
    <source>
        <dbReference type="Google" id="ProtNLM"/>
    </source>
</evidence>
<dbReference type="EMBL" id="BRYB01004834">
    <property type="protein sequence ID" value="GMI37706.1"/>
    <property type="molecule type" value="Genomic_DNA"/>
</dbReference>
<organism evidence="1 2">
    <name type="scientific">Tetraparma gracilis</name>
    <dbReference type="NCBI Taxonomy" id="2962635"/>
    <lineage>
        <taxon>Eukaryota</taxon>
        <taxon>Sar</taxon>
        <taxon>Stramenopiles</taxon>
        <taxon>Ochrophyta</taxon>
        <taxon>Bolidophyceae</taxon>
        <taxon>Parmales</taxon>
        <taxon>Triparmaceae</taxon>
        <taxon>Tetraparma</taxon>
    </lineage>
</organism>
<proteinExistence type="predicted"/>
<gene>
    <name evidence="1" type="ORF">TeGR_g9394</name>
</gene>
<name>A0ABQ6N204_9STRA</name>
<protein>
    <recommendedName>
        <fullName evidence="3">Sulfotransferase domain-containing protein</fullName>
    </recommendedName>
</protein>
<dbReference type="Proteomes" id="UP001165060">
    <property type="component" value="Unassembled WGS sequence"/>
</dbReference>
<evidence type="ECO:0000313" key="2">
    <source>
        <dbReference type="Proteomes" id="UP001165060"/>
    </source>
</evidence>
<comment type="caution">
    <text evidence="1">The sequence shown here is derived from an EMBL/GenBank/DDBJ whole genome shotgun (WGS) entry which is preliminary data.</text>
</comment>
<evidence type="ECO:0000313" key="1">
    <source>
        <dbReference type="EMBL" id="GMI37706.1"/>
    </source>
</evidence>
<accession>A0ABQ6N204</accession>